<protein>
    <submittedName>
        <fullName evidence="1">Actin cytoskeleton-regulatory complex pan-like protein</fullName>
    </submittedName>
</protein>
<evidence type="ECO:0000313" key="2">
    <source>
        <dbReference type="Proteomes" id="UP001164539"/>
    </source>
</evidence>
<dbReference type="EMBL" id="CM051406">
    <property type="protein sequence ID" value="KAJ4703916.1"/>
    <property type="molecule type" value="Genomic_DNA"/>
</dbReference>
<organism evidence="1 2">
    <name type="scientific">Melia azedarach</name>
    <name type="common">Chinaberry tree</name>
    <dbReference type="NCBI Taxonomy" id="155640"/>
    <lineage>
        <taxon>Eukaryota</taxon>
        <taxon>Viridiplantae</taxon>
        <taxon>Streptophyta</taxon>
        <taxon>Embryophyta</taxon>
        <taxon>Tracheophyta</taxon>
        <taxon>Spermatophyta</taxon>
        <taxon>Magnoliopsida</taxon>
        <taxon>eudicotyledons</taxon>
        <taxon>Gunneridae</taxon>
        <taxon>Pentapetalae</taxon>
        <taxon>rosids</taxon>
        <taxon>malvids</taxon>
        <taxon>Sapindales</taxon>
        <taxon>Meliaceae</taxon>
        <taxon>Melia</taxon>
    </lineage>
</organism>
<name>A0ACC1WYB3_MELAZ</name>
<sequence>MNVSMSVKSFSALTTPRHHRKFRNPVSCYRRRRYRPPGTPLLQWKFDDRQRGYGNVAVSARKLAAGLWQLRLLAEVSDIGIKCGSCDRLKFQPHPGHVNTALSSHCTSREYGVGIKDPLGSPLLGRSLSHKIPHKHESSLRHPNSTMEGLTKWDPSRSKPSTEAYCLYSHVKLLEDHYTTFSAVSALEAELVRARLRIHELEAEHRLSKKRFEALMRKLGEERNSWYIRKHHKMRAIVDVLKDEINKERKSRKKISFLNSKLMEELAEAKSSAKQFLQDYEEEKKDRELLEEICNELAKKIGEDKVELEYLKSETMRIREEVEEERNMLQLAEVWREERVQMKLVDAKLALEHKYWQMNKLVAELESFLRSSAATLDVMALRKAELVIQSVKSLNIQDNKEFEYVPVTSDSIFSILEEIRPSTNEREMGPLVKYSPVCNVSNYHIESPDVNGFGFDDNNVPKRSNGYVASNNGLEDDFRVLESSRHAEDQGSGYSFEGTDHLANGVTQGKTAARRRIMCYESSCQHSPNTGISDVRQKSCSVSQLRPLPSNGEFYKIISDEGNARLIDRTISSAGTTTPLRMKSVDLGNPHITRGMKGSIEWPRVTRKRNLKGKLLKAMIESQKTHLRKVMK</sequence>
<dbReference type="Proteomes" id="UP001164539">
    <property type="component" value="Chromosome 13"/>
</dbReference>
<gene>
    <name evidence="1" type="ORF">OWV82_023748</name>
</gene>
<keyword evidence="2" id="KW-1185">Reference proteome</keyword>
<evidence type="ECO:0000313" key="1">
    <source>
        <dbReference type="EMBL" id="KAJ4703916.1"/>
    </source>
</evidence>
<proteinExistence type="predicted"/>
<accession>A0ACC1WYB3</accession>
<reference evidence="1 2" key="1">
    <citation type="journal article" date="2023" name="Science">
        <title>Complex scaffold remodeling in plant triterpene biosynthesis.</title>
        <authorList>
            <person name="De La Pena R."/>
            <person name="Hodgson H."/>
            <person name="Liu J.C."/>
            <person name="Stephenson M.J."/>
            <person name="Martin A.C."/>
            <person name="Owen C."/>
            <person name="Harkess A."/>
            <person name="Leebens-Mack J."/>
            <person name="Jimenez L.E."/>
            <person name="Osbourn A."/>
            <person name="Sattely E.S."/>
        </authorList>
    </citation>
    <scope>NUCLEOTIDE SEQUENCE [LARGE SCALE GENOMIC DNA]</scope>
    <source>
        <strain evidence="2">cv. JPN11</strain>
        <tissue evidence="1">Leaf</tissue>
    </source>
</reference>
<comment type="caution">
    <text evidence="1">The sequence shown here is derived from an EMBL/GenBank/DDBJ whole genome shotgun (WGS) entry which is preliminary data.</text>
</comment>